<dbReference type="EMBL" id="CP003065">
    <property type="protein sequence ID" value="AEV70433.1"/>
    <property type="molecule type" value="Genomic_DNA"/>
</dbReference>
<dbReference type="PANTHER" id="PTHR16301:SF20">
    <property type="entry name" value="IMPACT FAMILY MEMBER YIGZ"/>
    <property type="match status" value="1"/>
</dbReference>
<evidence type="ECO:0000256" key="1">
    <source>
        <dbReference type="ARBA" id="ARBA00007665"/>
    </source>
</evidence>
<name>G8M3B3_ACECE</name>
<dbReference type="InterPro" id="IPR036956">
    <property type="entry name" value="Impact_N_sf"/>
</dbReference>
<dbReference type="InterPro" id="IPR035647">
    <property type="entry name" value="EFG_III/V"/>
</dbReference>
<dbReference type="SUPFAM" id="SSF54980">
    <property type="entry name" value="EF-G C-terminal domain-like"/>
    <property type="match status" value="1"/>
</dbReference>
<comment type="similarity">
    <text evidence="1">Belongs to the IMPACT family.</text>
</comment>
<dbReference type="STRING" id="720554.Clocl_3997"/>
<dbReference type="PANTHER" id="PTHR16301">
    <property type="entry name" value="IMPACT-RELATED"/>
    <property type="match status" value="1"/>
</dbReference>
<dbReference type="InterPro" id="IPR015269">
    <property type="entry name" value="UPF0029_Impact_C"/>
</dbReference>
<evidence type="ECO:0000259" key="3">
    <source>
        <dbReference type="Pfam" id="PF09186"/>
    </source>
</evidence>
<evidence type="ECO:0000313" key="4">
    <source>
        <dbReference type="EMBL" id="AEV70433.1"/>
    </source>
</evidence>
<dbReference type="InterPro" id="IPR001498">
    <property type="entry name" value="Impact_N"/>
</dbReference>
<dbReference type="eggNOG" id="COG1739">
    <property type="taxonomic scope" value="Bacteria"/>
</dbReference>
<feature type="domain" description="UPF0029" evidence="3">
    <location>
        <begin position="161"/>
        <end position="216"/>
    </location>
</feature>
<dbReference type="AlphaFoldDB" id="G8M3B3"/>
<dbReference type="Gene3D" id="3.30.230.30">
    <property type="entry name" value="Impact, N-terminal domain"/>
    <property type="match status" value="1"/>
</dbReference>
<dbReference type="HOGENOM" id="CLU_083552_2_1_9"/>
<evidence type="ECO:0000313" key="5">
    <source>
        <dbReference type="Proteomes" id="UP000005435"/>
    </source>
</evidence>
<feature type="domain" description="Impact N-terminal" evidence="2">
    <location>
        <begin position="40"/>
        <end position="142"/>
    </location>
</feature>
<organism evidence="4 5">
    <name type="scientific">Acetivibrio clariflavus (strain DSM 19732 / NBRC 101661 / EBR45)</name>
    <name type="common">Clostridium clariflavum</name>
    <dbReference type="NCBI Taxonomy" id="720554"/>
    <lineage>
        <taxon>Bacteria</taxon>
        <taxon>Bacillati</taxon>
        <taxon>Bacillota</taxon>
        <taxon>Clostridia</taxon>
        <taxon>Eubacteriales</taxon>
        <taxon>Oscillospiraceae</taxon>
        <taxon>Acetivibrio</taxon>
    </lineage>
</organism>
<accession>G8M3B3</accession>
<dbReference type="GO" id="GO:0006446">
    <property type="term" value="P:regulation of translational initiation"/>
    <property type="evidence" value="ECO:0007669"/>
    <property type="project" value="TreeGrafter"/>
</dbReference>
<proteinExistence type="inferred from homology"/>
<gene>
    <name evidence="4" type="ordered locus">Clocl_3997</name>
</gene>
<dbReference type="GO" id="GO:0005737">
    <property type="term" value="C:cytoplasm"/>
    <property type="evidence" value="ECO:0007669"/>
    <property type="project" value="TreeGrafter"/>
</dbReference>
<dbReference type="KEGG" id="ccl:Clocl_3997"/>
<reference evidence="4 5" key="2">
    <citation type="journal article" date="2012" name="Stand. Genomic Sci.">
        <title>Complete Genome Sequence of Clostridium clariflavum DSM 19732.</title>
        <authorList>
            <person name="Izquierdo J.A."/>
            <person name="Goodwin L."/>
            <person name="Davenport K.W."/>
            <person name="Teshima H."/>
            <person name="Bruce D."/>
            <person name="Detter C."/>
            <person name="Tapia R."/>
            <person name="Han S."/>
            <person name="Land M."/>
            <person name="Hauser L."/>
            <person name="Jeffries C.D."/>
            <person name="Han J."/>
            <person name="Pitluck S."/>
            <person name="Nolan M."/>
            <person name="Chen A."/>
            <person name="Huntemann M."/>
            <person name="Mavromatis K."/>
            <person name="Mikhailova N."/>
            <person name="Liolios K."/>
            <person name="Woyke T."/>
            <person name="Lynd L.R."/>
        </authorList>
    </citation>
    <scope>NUCLEOTIDE SEQUENCE [LARGE SCALE GENOMIC DNA]</scope>
    <source>
        <strain evidence="5">DSM 19732 / NBRC 101661 / EBR45</strain>
    </source>
</reference>
<dbReference type="Proteomes" id="UP000005435">
    <property type="component" value="Chromosome"/>
</dbReference>
<dbReference type="Pfam" id="PF09186">
    <property type="entry name" value="DUF1949"/>
    <property type="match status" value="1"/>
</dbReference>
<keyword evidence="5" id="KW-1185">Reference proteome</keyword>
<sequence length="237" mass="26520">MLCVSKGLGYNKKTNMIKVVNLEKEYKTVLNEAVCEIEEKKSRFIAHVKPVASEEEAVSFINELKTKYWDATHNVYAYFIGGNNIVQRYSDDGEPSGTAGLPTLEVIKRMNVQNIVVVVTRYFGGTLLGAAGLIRAYGKSAALGIEKAGIVIKRLCKEVRIIVEYTIFGKLQSFLLSKGYTIKDIIYEQDVELIVFVYVDEIENFSKLVTEVTNARAIVEIGDETYITLDLDGKLIL</sequence>
<dbReference type="NCBIfam" id="TIGR00257">
    <property type="entry name" value="IMPACT_YIGZ"/>
    <property type="match status" value="1"/>
</dbReference>
<dbReference type="Pfam" id="PF01205">
    <property type="entry name" value="Impact_N"/>
    <property type="match status" value="1"/>
</dbReference>
<dbReference type="SUPFAM" id="SSF54211">
    <property type="entry name" value="Ribosomal protein S5 domain 2-like"/>
    <property type="match status" value="1"/>
</dbReference>
<protein>
    <submittedName>
        <fullName evidence="4">Uncharacterized protein, YigZ family</fullName>
    </submittedName>
</protein>
<dbReference type="InterPro" id="IPR015796">
    <property type="entry name" value="Impact_YigZ-like"/>
</dbReference>
<dbReference type="InterPro" id="IPR020568">
    <property type="entry name" value="Ribosomal_Su5_D2-typ_SF"/>
</dbReference>
<evidence type="ECO:0000259" key="2">
    <source>
        <dbReference type="Pfam" id="PF01205"/>
    </source>
</evidence>
<dbReference type="InterPro" id="IPR023582">
    <property type="entry name" value="Impact"/>
</dbReference>
<reference evidence="5" key="1">
    <citation type="submission" date="2011-12" db="EMBL/GenBank/DDBJ databases">
        <title>Complete sequence of Clostridium clariflavum DSM 19732.</title>
        <authorList>
            <consortium name="US DOE Joint Genome Institute"/>
            <person name="Lucas S."/>
            <person name="Han J."/>
            <person name="Lapidus A."/>
            <person name="Cheng J.-F."/>
            <person name="Goodwin L."/>
            <person name="Pitluck S."/>
            <person name="Peters L."/>
            <person name="Teshima H."/>
            <person name="Detter J.C."/>
            <person name="Han C."/>
            <person name="Tapia R."/>
            <person name="Land M."/>
            <person name="Hauser L."/>
            <person name="Kyrpides N."/>
            <person name="Ivanova N."/>
            <person name="Pagani I."/>
            <person name="Kitzmiller T."/>
            <person name="Lynd L."/>
            <person name="Izquierdo J."/>
            <person name="Woyke T."/>
        </authorList>
    </citation>
    <scope>NUCLEOTIDE SEQUENCE [LARGE SCALE GENOMIC DNA]</scope>
    <source>
        <strain evidence="5">DSM 19732 / NBRC 101661 / EBR45</strain>
    </source>
</reference>